<keyword evidence="2" id="KW-0378">Hydrolase</keyword>
<evidence type="ECO:0000256" key="2">
    <source>
        <dbReference type="ARBA" id="ARBA00022801"/>
    </source>
</evidence>
<comment type="caution">
    <text evidence="4">The sequence shown here is derived from an EMBL/GenBank/DDBJ whole genome shotgun (WGS) entry which is preliminary data.</text>
</comment>
<evidence type="ECO:0000313" key="4">
    <source>
        <dbReference type="EMBL" id="TVY49901.1"/>
    </source>
</evidence>
<dbReference type="Proteomes" id="UP000443090">
    <property type="component" value="Unassembled WGS sequence"/>
</dbReference>
<dbReference type="GO" id="GO:0043874">
    <property type="term" value="F:acireductone synthase activity"/>
    <property type="evidence" value="ECO:0007669"/>
    <property type="project" value="InterPro"/>
</dbReference>
<dbReference type="NCBIfam" id="TIGR01691">
    <property type="entry name" value="enolase-ppase"/>
    <property type="match status" value="1"/>
</dbReference>
<name>A0A8H8UKS3_9HELO</name>
<dbReference type="AlphaFoldDB" id="A0A8H8UKS3"/>
<dbReference type="EMBL" id="QGMI01000004">
    <property type="protein sequence ID" value="TVY49901.1"/>
    <property type="molecule type" value="Genomic_DNA"/>
</dbReference>
<keyword evidence="5" id="KW-1185">Reference proteome</keyword>
<evidence type="ECO:0000256" key="3">
    <source>
        <dbReference type="ARBA" id="ARBA00023167"/>
    </source>
</evidence>
<organism evidence="4 5">
    <name type="scientific">Lachnellula occidentalis</name>
    <dbReference type="NCBI Taxonomy" id="215460"/>
    <lineage>
        <taxon>Eukaryota</taxon>
        <taxon>Fungi</taxon>
        <taxon>Dikarya</taxon>
        <taxon>Ascomycota</taxon>
        <taxon>Pezizomycotina</taxon>
        <taxon>Leotiomycetes</taxon>
        <taxon>Helotiales</taxon>
        <taxon>Lachnaceae</taxon>
        <taxon>Lachnellula</taxon>
    </lineage>
</organism>
<accession>A0A8H8UKS3</accession>
<dbReference type="InterPro" id="IPR023943">
    <property type="entry name" value="Enolase-ppase_E1"/>
</dbReference>
<proteinExistence type="predicted"/>
<dbReference type="SUPFAM" id="SSF56784">
    <property type="entry name" value="HAD-like"/>
    <property type="match status" value="1"/>
</dbReference>
<dbReference type="Gene3D" id="1.10.720.60">
    <property type="match status" value="1"/>
</dbReference>
<evidence type="ECO:0000256" key="1">
    <source>
        <dbReference type="ARBA" id="ARBA00022605"/>
    </source>
</evidence>
<keyword evidence="1" id="KW-0028">Amino-acid biosynthesis</keyword>
<dbReference type="InterPro" id="IPR036412">
    <property type="entry name" value="HAD-like_sf"/>
</dbReference>
<dbReference type="GO" id="GO:0019509">
    <property type="term" value="P:L-methionine salvage from methylthioadenosine"/>
    <property type="evidence" value="ECO:0007669"/>
    <property type="project" value="InterPro"/>
</dbReference>
<dbReference type="OrthoDB" id="272500at2759"/>
<dbReference type="PANTHER" id="PTHR20371">
    <property type="entry name" value="ENOLASE-PHOSPHATASE E1"/>
    <property type="match status" value="1"/>
</dbReference>
<dbReference type="InterPro" id="IPR023214">
    <property type="entry name" value="HAD_sf"/>
</dbReference>
<gene>
    <name evidence="4" type="primary">utr4</name>
    <name evidence="4" type="ORF">LOCC1_G000192</name>
</gene>
<protein>
    <submittedName>
        <fullName evidence="4">Enolase-phosphatase</fullName>
    </submittedName>
</protein>
<evidence type="ECO:0000313" key="5">
    <source>
        <dbReference type="Proteomes" id="UP000443090"/>
    </source>
</evidence>
<keyword evidence="3" id="KW-0486">Methionine biosynthesis</keyword>
<reference evidence="4 5" key="1">
    <citation type="submission" date="2018-05" db="EMBL/GenBank/DDBJ databases">
        <title>Genome sequencing and assembly of the regulated plant pathogen Lachnellula willkommii and related sister species for the development of diagnostic species identification markers.</title>
        <authorList>
            <person name="Giroux E."/>
            <person name="Bilodeau G."/>
        </authorList>
    </citation>
    <scope>NUCLEOTIDE SEQUENCE [LARGE SCALE GENOMIC DNA]</scope>
    <source>
        <strain evidence="4 5">CBS 160.35</strain>
    </source>
</reference>
<dbReference type="Gene3D" id="3.40.50.1000">
    <property type="entry name" value="HAD superfamily/HAD-like"/>
    <property type="match status" value="1"/>
</dbReference>
<dbReference type="PANTHER" id="PTHR20371:SF1">
    <property type="entry name" value="ENOLASE-PHOSPHATASE E1"/>
    <property type="match status" value="1"/>
</dbReference>
<sequence>MSTKANHYPQFPYALEVLPSTLATQWDSPAFTPYRDAFPPTHRSTPAALLAHVRDLMSQDLKIPYLKSLQGYLWLTGYESGALRCPLFQDVQPSMAAWHKAGIAIVIYSSGSVPAQKLLFQYTNSEPEPDLRPLISGYFDTVSAGLKTDRASYEKIAATRGEGIGRWLFLSDSVREVDAAREAGMQGFVVVREGNAGLSEEEKERNTLVESFEAIKLKG</sequence>
<dbReference type="GO" id="GO:0000287">
    <property type="term" value="F:magnesium ion binding"/>
    <property type="evidence" value="ECO:0007669"/>
    <property type="project" value="InterPro"/>
</dbReference>